<protein>
    <submittedName>
        <fullName evidence="1">Uncharacterized protein</fullName>
    </submittedName>
</protein>
<sequence>MKFQSVLSLAAFGLTANGCTLPGEEDGTFVYEKYVASRAGLRQRQSFTELPIGQGDRFNGGEKAPIGLGVNDRNLVSILNVDEVKSGLQGLAGRFDDVELFTAPYKTFEKRELYGATIGAGNPRVFIQSGIHARERGGPDNVLYFISDLLEARANGTGIAYGTQKYTADQVETALSAGIAIVPLVNPDGVAYDQKTSTCWRKNRNTASSDGSKASVGIDLNRNFAIMWDYKRIFNPSANIRSAASDNPRSEVFHGKAPLSEPETQNVAWVLDQNKDLSWFLDLHSFGGDILYAWGDDDAQTTDPKQSFTNKAYDGKRGFIGQDPANSVYREYMEQADLDAQLALSKRMGDGMNRAGKIRYVPKPSSGLYPTAGGSTDHALGQYYNGTCGASRVHGLTIEFGNETPSDCPFTRTMLATTRACARWPSASWSCCLRRRARTVRRRSASADDDEAEEEEGGNDD</sequence>
<name>A0ACC4DAF6_PURLI</name>
<evidence type="ECO:0000313" key="1">
    <source>
        <dbReference type="EMBL" id="KAL3952451.1"/>
    </source>
</evidence>
<reference evidence="1" key="1">
    <citation type="submission" date="2024-12" db="EMBL/GenBank/DDBJ databases">
        <title>Comparative genomics and development of molecular markers within Purpureocillium lilacinum and among Purpureocillium species.</title>
        <authorList>
            <person name="Yeh Z.-Y."/>
            <person name="Ni N.-T."/>
            <person name="Lo P.-H."/>
            <person name="Mushyakhwo K."/>
            <person name="Lin C.-F."/>
            <person name="Nai Y.-S."/>
        </authorList>
    </citation>
    <scope>NUCLEOTIDE SEQUENCE</scope>
    <source>
        <strain evidence="1">NCHU-NPUST-175</strain>
    </source>
</reference>
<proteinExistence type="predicted"/>
<keyword evidence="2" id="KW-1185">Reference proteome</keyword>
<gene>
    <name evidence="1" type="ORF">ACCO45_012394</name>
</gene>
<dbReference type="Proteomes" id="UP001638806">
    <property type="component" value="Unassembled WGS sequence"/>
</dbReference>
<dbReference type="EMBL" id="JBGNUJ010000012">
    <property type="protein sequence ID" value="KAL3952451.1"/>
    <property type="molecule type" value="Genomic_DNA"/>
</dbReference>
<organism evidence="1 2">
    <name type="scientific">Purpureocillium lilacinum</name>
    <name type="common">Paecilomyces lilacinus</name>
    <dbReference type="NCBI Taxonomy" id="33203"/>
    <lineage>
        <taxon>Eukaryota</taxon>
        <taxon>Fungi</taxon>
        <taxon>Dikarya</taxon>
        <taxon>Ascomycota</taxon>
        <taxon>Pezizomycotina</taxon>
        <taxon>Sordariomycetes</taxon>
        <taxon>Hypocreomycetidae</taxon>
        <taxon>Hypocreales</taxon>
        <taxon>Ophiocordycipitaceae</taxon>
        <taxon>Purpureocillium</taxon>
    </lineage>
</organism>
<accession>A0ACC4DAF6</accession>
<comment type="caution">
    <text evidence="1">The sequence shown here is derived from an EMBL/GenBank/DDBJ whole genome shotgun (WGS) entry which is preliminary data.</text>
</comment>
<evidence type="ECO:0000313" key="2">
    <source>
        <dbReference type="Proteomes" id="UP001638806"/>
    </source>
</evidence>